<dbReference type="InterPro" id="IPR007727">
    <property type="entry name" value="Spo12"/>
</dbReference>
<evidence type="ECO:0000256" key="1">
    <source>
        <dbReference type="SAM" id="MobiDB-lite"/>
    </source>
</evidence>
<proteinExistence type="predicted"/>
<sequence length="134" mass="14560">MSSLPLSEVPLNEAGLSSPQTAQELEENTSIPTTSEASPMATVEPLHQLQGTPADNLEAQRKLLQQKLNDHAANAEKFNSPTDSMMSPCSQKLAAQKKKQYGKTKPTLLKSAFAQVAGQENRAPRKRVDDDSPF</sequence>
<protein>
    <recommendedName>
        <fullName evidence="4">Spo12-like protein</fullName>
    </recommendedName>
</protein>
<feature type="compositionally biased region" description="Polar residues" evidence="1">
    <location>
        <begin position="15"/>
        <end position="37"/>
    </location>
</feature>
<feature type="compositionally biased region" description="Basic and acidic residues" evidence="1">
    <location>
        <begin position="122"/>
        <end position="134"/>
    </location>
</feature>
<keyword evidence="3" id="KW-1185">Reference proteome</keyword>
<comment type="caution">
    <text evidence="2">The sequence shown here is derived from an EMBL/GenBank/DDBJ whole genome shotgun (WGS) entry which is preliminary data.</text>
</comment>
<dbReference type="Pfam" id="PF05032">
    <property type="entry name" value="Spo12"/>
    <property type="match status" value="1"/>
</dbReference>
<evidence type="ECO:0000313" key="3">
    <source>
        <dbReference type="Proteomes" id="UP001365542"/>
    </source>
</evidence>
<reference evidence="2 3" key="1">
    <citation type="submission" date="2019-10" db="EMBL/GenBank/DDBJ databases">
        <authorList>
            <person name="Palmer J.M."/>
        </authorList>
    </citation>
    <scope>NUCLEOTIDE SEQUENCE [LARGE SCALE GENOMIC DNA]</scope>
    <source>
        <strain evidence="2 3">TWF694</strain>
    </source>
</reference>
<dbReference type="EMBL" id="JAVHJO010000002">
    <property type="protein sequence ID" value="KAK6542532.1"/>
    <property type="molecule type" value="Genomic_DNA"/>
</dbReference>
<dbReference type="Proteomes" id="UP001365542">
    <property type="component" value="Unassembled WGS sequence"/>
</dbReference>
<evidence type="ECO:0000313" key="2">
    <source>
        <dbReference type="EMBL" id="KAK6542532.1"/>
    </source>
</evidence>
<feature type="compositionally biased region" description="Polar residues" evidence="1">
    <location>
        <begin position="77"/>
        <end position="90"/>
    </location>
</feature>
<evidence type="ECO:0008006" key="4">
    <source>
        <dbReference type="Google" id="ProtNLM"/>
    </source>
</evidence>
<gene>
    <name evidence="2" type="ORF">TWF694_006482</name>
</gene>
<feature type="region of interest" description="Disordered" evidence="1">
    <location>
        <begin position="1"/>
        <end position="134"/>
    </location>
</feature>
<accession>A0AAV9XLS1</accession>
<name>A0AAV9XLS1_9PEZI</name>
<dbReference type="AlphaFoldDB" id="A0AAV9XLS1"/>
<organism evidence="2 3">
    <name type="scientific">Orbilia ellipsospora</name>
    <dbReference type="NCBI Taxonomy" id="2528407"/>
    <lineage>
        <taxon>Eukaryota</taxon>
        <taxon>Fungi</taxon>
        <taxon>Dikarya</taxon>
        <taxon>Ascomycota</taxon>
        <taxon>Pezizomycotina</taxon>
        <taxon>Orbiliomycetes</taxon>
        <taxon>Orbiliales</taxon>
        <taxon>Orbiliaceae</taxon>
        <taxon>Orbilia</taxon>
    </lineage>
</organism>